<dbReference type="InterPro" id="IPR032718">
    <property type="entry name" value="PGBD4_Znf_C"/>
</dbReference>
<evidence type="ECO:0000259" key="1">
    <source>
        <dbReference type="Pfam" id="PF13842"/>
    </source>
</evidence>
<dbReference type="AlphaFoldDB" id="A0A9Q1E878"/>
<name>A0A9Q1E878_SYNKA</name>
<dbReference type="Pfam" id="PF13843">
    <property type="entry name" value="DDE_Tnp_1_7"/>
    <property type="match status" value="1"/>
</dbReference>
<dbReference type="Proteomes" id="UP001152622">
    <property type="component" value="Chromosome 22"/>
</dbReference>
<gene>
    <name evidence="3" type="ORF">SKAU_G00413570</name>
</gene>
<evidence type="ECO:0000313" key="3">
    <source>
        <dbReference type="EMBL" id="KAJ8334038.1"/>
    </source>
</evidence>
<dbReference type="InterPro" id="IPR029526">
    <property type="entry name" value="PGBD"/>
</dbReference>
<dbReference type="Pfam" id="PF13842">
    <property type="entry name" value="zf-Tnp_2"/>
    <property type="match status" value="1"/>
</dbReference>
<keyword evidence="4" id="KW-1185">Reference proteome</keyword>
<dbReference type="PANTHER" id="PTHR46599">
    <property type="entry name" value="PIGGYBAC TRANSPOSABLE ELEMENT-DERIVED PROTEIN 4"/>
    <property type="match status" value="1"/>
</dbReference>
<reference evidence="3" key="1">
    <citation type="journal article" date="2023" name="Science">
        <title>Genome structures resolve the early diversification of teleost fishes.</title>
        <authorList>
            <person name="Parey E."/>
            <person name="Louis A."/>
            <person name="Montfort J."/>
            <person name="Bouchez O."/>
            <person name="Roques C."/>
            <person name="Iampietro C."/>
            <person name="Lluch J."/>
            <person name="Castinel A."/>
            <person name="Donnadieu C."/>
            <person name="Desvignes T."/>
            <person name="Floi Bucao C."/>
            <person name="Jouanno E."/>
            <person name="Wen M."/>
            <person name="Mejri S."/>
            <person name="Dirks R."/>
            <person name="Jansen H."/>
            <person name="Henkel C."/>
            <person name="Chen W.J."/>
            <person name="Zahm M."/>
            <person name="Cabau C."/>
            <person name="Klopp C."/>
            <person name="Thompson A.W."/>
            <person name="Robinson-Rechavi M."/>
            <person name="Braasch I."/>
            <person name="Lecointre G."/>
            <person name="Bobe J."/>
            <person name="Postlethwait J.H."/>
            <person name="Berthelot C."/>
            <person name="Roest Crollius H."/>
            <person name="Guiguen Y."/>
        </authorList>
    </citation>
    <scope>NUCLEOTIDE SEQUENCE</scope>
    <source>
        <strain evidence="3">WJC10195</strain>
    </source>
</reference>
<evidence type="ECO:0008006" key="5">
    <source>
        <dbReference type="Google" id="ProtNLM"/>
    </source>
</evidence>
<sequence length="566" mass="64717">MRDIVDNSVFVASTGTSGGKRRATELLGEWHDISVEDVEPHQFPFCPQRTPGVQLDVLKEYSPLELFQLFFSKEAITVLSNNTNNNGQRKKLQGTQKQWIDVDSKDMLHYLSIVIYQGLIRPHSIRDLWRTDRLHNLPFPVSVMPGYRYEAINACLHMSDPAADILNDQLRGQAGYDGLFRVKPLQDQILTACRAFYHPHQNLAIDERMVATKAQHRMKQYMKDKPTKWGFKLFILADSKTGYTCDFNIYQGKALTPSGNGLSYDAVMNLIRVPYLGTGYNIYVDNFYTSAVLFRQLYQIHYGACGTIRENRIGFPRTEVNALPKCAVRGDMRWIRDGALLYVKWRDTRDVTMCSSIHKAYSGRTTQRCLKNPDGTWSRQAISVPEPVLQYNRYMGGVDLSDALIKYYSVSQKTSRWYRKLFLHFVDIAVVNSFIIHKELAKEKQHNPLTQKKFREALCMQLADVGKDGSTEREEDEEVATAAPQPQEVAVEGRPQGCFPVAVTDVSSSDARHKASKGRRLCVLCLSRKVHNKTIYKCRSCDVPLCMVADRICFTEWHDLQRSQAP</sequence>
<evidence type="ECO:0000313" key="4">
    <source>
        <dbReference type="Proteomes" id="UP001152622"/>
    </source>
</evidence>
<feature type="domain" description="PiggyBac transposable element-derived protein" evidence="2">
    <location>
        <begin position="62"/>
        <end position="434"/>
    </location>
</feature>
<feature type="domain" description="PiggyBac transposable element-derived protein 4 C-terminal zinc-finger" evidence="1">
    <location>
        <begin position="514"/>
        <end position="559"/>
    </location>
</feature>
<accession>A0A9Q1E878</accession>
<comment type="caution">
    <text evidence="3">The sequence shown here is derived from an EMBL/GenBank/DDBJ whole genome shotgun (WGS) entry which is preliminary data.</text>
</comment>
<dbReference type="EMBL" id="JAINUF010000022">
    <property type="protein sequence ID" value="KAJ8334038.1"/>
    <property type="molecule type" value="Genomic_DNA"/>
</dbReference>
<protein>
    <recommendedName>
        <fullName evidence="5">PiggyBac transposable element-derived protein domain-containing protein</fullName>
    </recommendedName>
</protein>
<evidence type="ECO:0000259" key="2">
    <source>
        <dbReference type="Pfam" id="PF13843"/>
    </source>
</evidence>
<proteinExistence type="predicted"/>
<dbReference type="PANTHER" id="PTHR46599:SF3">
    <property type="entry name" value="PIGGYBAC TRANSPOSABLE ELEMENT-DERIVED PROTEIN 4"/>
    <property type="match status" value="1"/>
</dbReference>
<dbReference type="OrthoDB" id="118105at2759"/>
<organism evidence="3 4">
    <name type="scientific">Synaphobranchus kaupii</name>
    <name type="common">Kaup's arrowtooth eel</name>
    <dbReference type="NCBI Taxonomy" id="118154"/>
    <lineage>
        <taxon>Eukaryota</taxon>
        <taxon>Metazoa</taxon>
        <taxon>Chordata</taxon>
        <taxon>Craniata</taxon>
        <taxon>Vertebrata</taxon>
        <taxon>Euteleostomi</taxon>
        <taxon>Actinopterygii</taxon>
        <taxon>Neopterygii</taxon>
        <taxon>Teleostei</taxon>
        <taxon>Anguilliformes</taxon>
        <taxon>Synaphobranchidae</taxon>
        <taxon>Synaphobranchus</taxon>
    </lineage>
</organism>